<dbReference type="Proteomes" id="UP001162162">
    <property type="component" value="Unassembled WGS sequence"/>
</dbReference>
<protein>
    <submittedName>
        <fullName evidence="1">Uncharacterized protein</fullName>
    </submittedName>
</protein>
<comment type="caution">
    <text evidence="1">The sequence shown here is derived from an EMBL/GenBank/DDBJ whole genome shotgun (WGS) entry which is preliminary data.</text>
</comment>
<dbReference type="AlphaFoldDB" id="A0AAV8YHP2"/>
<sequence length="152" mass="17380">MKNKEEKLDEYDEKMDDLFLIHSTTYVILTDQILSLMPSQRNVMLTMNEYCLNDINPVHPNNEESPTHVIIFCVRFIADDTFQPIGGLLIYKQEDQSVLLAECLKAYINDLWKLGLYVVATVSPPFETFKGIINNLVDTQNACGIFTSLQQA</sequence>
<evidence type="ECO:0000313" key="2">
    <source>
        <dbReference type="Proteomes" id="UP001162162"/>
    </source>
</evidence>
<name>A0AAV8YHP2_9CUCU</name>
<dbReference type="EMBL" id="JAPWTK010000099">
    <property type="protein sequence ID" value="KAJ8950501.1"/>
    <property type="molecule type" value="Genomic_DNA"/>
</dbReference>
<keyword evidence="2" id="KW-1185">Reference proteome</keyword>
<proteinExistence type="predicted"/>
<organism evidence="1 2">
    <name type="scientific">Aromia moschata</name>
    <dbReference type="NCBI Taxonomy" id="1265417"/>
    <lineage>
        <taxon>Eukaryota</taxon>
        <taxon>Metazoa</taxon>
        <taxon>Ecdysozoa</taxon>
        <taxon>Arthropoda</taxon>
        <taxon>Hexapoda</taxon>
        <taxon>Insecta</taxon>
        <taxon>Pterygota</taxon>
        <taxon>Neoptera</taxon>
        <taxon>Endopterygota</taxon>
        <taxon>Coleoptera</taxon>
        <taxon>Polyphaga</taxon>
        <taxon>Cucujiformia</taxon>
        <taxon>Chrysomeloidea</taxon>
        <taxon>Cerambycidae</taxon>
        <taxon>Cerambycinae</taxon>
        <taxon>Callichromatini</taxon>
        <taxon>Aromia</taxon>
    </lineage>
</organism>
<evidence type="ECO:0000313" key="1">
    <source>
        <dbReference type="EMBL" id="KAJ8950501.1"/>
    </source>
</evidence>
<reference evidence="1" key="1">
    <citation type="journal article" date="2023" name="Insect Mol. Biol.">
        <title>Genome sequencing provides insights into the evolution of gene families encoding plant cell wall-degrading enzymes in longhorned beetles.</title>
        <authorList>
            <person name="Shin N.R."/>
            <person name="Okamura Y."/>
            <person name="Kirsch R."/>
            <person name="Pauchet Y."/>
        </authorList>
    </citation>
    <scope>NUCLEOTIDE SEQUENCE</scope>
    <source>
        <strain evidence="1">AMC_N1</strain>
    </source>
</reference>
<gene>
    <name evidence="1" type="ORF">NQ318_015245</name>
</gene>
<accession>A0AAV8YHP2</accession>